<dbReference type="GO" id="GO:0061630">
    <property type="term" value="F:ubiquitin protein ligase activity"/>
    <property type="evidence" value="ECO:0007669"/>
    <property type="project" value="UniProtKB-EC"/>
</dbReference>
<comment type="catalytic activity">
    <reaction evidence="1">
        <text>[E2 ubiquitin-conjugating enzyme]-S-ubiquitinyl-L-cysteine + [acceptor protein]-L-lysine = [E2 ubiquitin-conjugating enzyme]-L-cysteine + [acceptor protein]-N(6)-ubiquitinyl-L-lysine.</text>
        <dbReference type="EC" id="2.3.2.31"/>
    </reaction>
</comment>
<evidence type="ECO:0000256" key="8">
    <source>
        <dbReference type="ARBA" id="ARBA00022833"/>
    </source>
</evidence>
<protein>
    <recommendedName>
        <fullName evidence="2">RBR-type E3 ubiquitin transferase</fullName>
        <ecNumber evidence="2">2.3.2.31</ecNumber>
    </recommendedName>
</protein>
<dbReference type="AlphaFoldDB" id="A0A8H7DDH3"/>
<reference evidence="14" key="1">
    <citation type="submission" date="2020-05" db="EMBL/GenBank/DDBJ databases">
        <title>Mycena genomes resolve the evolution of fungal bioluminescence.</title>
        <authorList>
            <person name="Tsai I.J."/>
        </authorList>
    </citation>
    <scope>NUCLEOTIDE SEQUENCE</scope>
    <source>
        <strain evidence="14">160909Yilan</strain>
    </source>
</reference>
<keyword evidence="5" id="KW-0677">Repeat</keyword>
<dbReference type="PROSITE" id="PS51873">
    <property type="entry name" value="TRIAD"/>
    <property type="match status" value="1"/>
</dbReference>
<evidence type="ECO:0000256" key="5">
    <source>
        <dbReference type="ARBA" id="ARBA00022737"/>
    </source>
</evidence>
<evidence type="ECO:0000259" key="13">
    <source>
        <dbReference type="PROSITE" id="PS51873"/>
    </source>
</evidence>
<keyword evidence="6 10" id="KW-0863">Zinc-finger</keyword>
<dbReference type="GO" id="GO:0016567">
    <property type="term" value="P:protein ubiquitination"/>
    <property type="evidence" value="ECO:0007669"/>
    <property type="project" value="InterPro"/>
</dbReference>
<dbReference type="PANTHER" id="PTHR11685">
    <property type="entry name" value="RBR FAMILY RING FINGER AND IBR DOMAIN-CONTAINING"/>
    <property type="match status" value="1"/>
</dbReference>
<keyword evidence="15" id="KW-1185">Reference proteome</keyword>
<keyword evidence="4 10" id="KW-0479">Metal-binding</keyword>
<dbReference type="SUPFAM" id="SSF57850">
    <property type="entry name" value="RING/U-box"/>
    <property type="match status" value="1"/>
</dbReference>
<evidence type="ECO:0000256" key="4">
    <source>
        <dbReference type="ARBA" id="ARBA00022723"/>
    </source>
</evidence>
<name>A0A8H7DDH3_9AGAR</name>
<evidence type="ECO:0000256" key="3">
    <source>
        <dbReference type="ARBA" id="ARBA00022679"/>
    </source>
</evidence>
<keyword evidence="7" id="KW-0833">Ubl conjugation pathway</keyword>
<evidence type="ECO:0000256" key="2">
    <source>
        <dbReference type="ARBA" id="ARBA00012251"/>
    </source>
</evidence>
<evidence type="ECO:0000256" key="6">
    <source>
        <dbReference type="ARBA" id="ARBA00022771"/>
    </source>
</evidence>
<keyword evidence="3" id="KW-0808">Transferase</keyword>
<dbReference type="GO" id="GO:0008270">
    <property type="term" value="F:zinc ion binding"/>
    <property type="evidence" value="ECO:0007669"/>
    <property type="project" value="UniProtKB-KW"/>
</dbReference>
<comment type="caution">
    <text evidence="14">The sequence shown here is derived from an EMBL/GenBank/DDBJ whole genome shotgun (WGS) entry which is preliminary data.</text>
</comment>
<dbReference type="Gene3D" id="3.30.40.10">
    <property type="entry name" value="Zinc/RING finger domain, C3HC4 (zinc finger)"/>
    <property type="match status" value="1"/>
</dbReference>
<dbReference type="Pfam" id="PF00076">
    <property type="entry name" value="RRM_1"/>
    <property type="match status" value="1"/>
</dbReference>
<dbReference type="SUPFAM" id="SSF54928">
    <property type="entry name" value="RNA-binding domain, RBD"/>
    <property type="match status" value="1"/>
</dbReference>
<dbReference type="Pfam" id="PF01485">
    <property type="entry name" value="IBR"/>
    <property type="match status" value="1"/>
</dbReference>
<dbReference type="EMBL" id="JACAZH010000005">
    <property type="protein sequence ID" value="KAF7367556.1"/>
    <property type="molecule type" value="Genomic_DNA"/>
</dbReference>
<dbReference type="InterPro" id="IPR002867">
    <property type="entry name" value="IBR_dom"/>
</dbReference>
<dbReference type="InterPro" id="IPR044066">
    <property type="entry name" value="TRIAD_supradom"/>
</dbReference>
<dbReference type="SMART" id="SM00360">
    <property type="entry name" value="RRM"/>
    <property type="match status" value="1"/>
</dbReference>
<dbReference type="InterPro" id="IPR000571">
    <property type="entry name" value="Znf_CCCH"/>
</dbReference>
<keyword evidence="8 10" id="KW-0862">Zinc</keyword>
<evidence type="ECO:0000256" key="9">
    <source>
        <dbReference type="PROSITE-ProRule" id="PRU00176"/>
    </source>
</evidence>
<dbReference type="Proteomes" id="UP000623467">
    <property type="component" value="Unassembled WGS sequence"/>
</dbReference>
<evidence type="ECO:0000313" key="14">
    <source>
        <dbReference type="EMBL" id="KAF7367556.1"/>
    </source>
</evidence>
<dbReference type="OrthoDB" id="10009520at2759"/>
<dbReference type="InterPro" id="IPR012677">
    <property type="entry name" value="Nucleotide-bd_a/b_plait_sf"/>
</dbReference>
<dbReference type="InterPro" id="IPR031127">
    <property type="entry name" value="E3_UB_ligase_RBR"/>
</dbReference>
<dbReference type="Gene3D" id="3.30.70.330">
    <property type="match status" value="1"/>
</dbReference>
<evidence type="ECO:0000259" key="11">
    <source>
        <dbReference type="PROSITE" id="PS50102"/>
    </source>
</evidence>
<keyword evidence="9" id="KW-0694">RNA-binding</keyword>
<evidence type="ECO:0000256" key="7">
    <source>
        <dbReference type="ARBA" id="ARBA00022786"/>
    </source>
</evidence>
<dbReference type="InterPro" id="IPR035979">
    <property type="entry name" value="RBD_domain_sf"/>
</dbReference>
<dbReference type="PROSITE" id="PS50103">
    <property type="entry name" value="ZF_C3H1"/>
    <property type="match status" value="1"/>
</dbReference>
<feature type="domain" description="RRM" evidence="11">
    <location>
        <begin position="194"/>
        <end position="276"/>
    </location>
</feature>
<feature type="zinc finger region" description="C3H1-type" evidence="10">
    <location>
        <begin position="120"/>
        <end position="147"/>
    </location>
</feature>
<feature type="domain" description="C3H1-type" evidence="12">
    <location>
        <begin position="120"/>
        <end position="147"/>
    </location>
</feature>
<dbReference type="Gene3D" id="4.10.1000.10">
    <property type="entry name" value="Zinc finger, CCCH-type"/>
    <property type="match status" value="1"/>
</dbReference>
<proteinExistence type="predicted"/>
<sequence length="772" mass="84899">MIKRHSQDSLADLDSQHTTAIRTSECIVNFKPRNQYSDHETTYFPAYHIQASTLVPVRSVDTQTTCVNPMDPWKPAMVRLPHSAWLYSTQNSMFKYISWDEPPDCNPRQTPNIKHPTAPLANQETCRNWLRNRCNFGSRCKWLHSSLNHDIANSQSTVSFPPEPHLSITLRDHTKVKIGPGFEVLEVTPNVETPWIILSKVPAHIKANAIKQLVSPFGPVVDVQLETPETADNTIIAKVGFSDHREAVRASQSLNGYTFANAKISAQPVPINQPREPSIQNCSAQIQWETPHKVGYGGYPNLERAHEAMAVAAQGPSDDYHVSASIHVGLPRFAAPEDIMWERPNYTVLGPAVNGIKNILRKLPNFVQLEVQPPPYSYGRISAWATFSSPATAKAGARVINGQVPFCTGKTRIWARHVYSIDYHPSVVECAQNTRLIDDLGESIFRDTGIMAVSTRKLPSSSSMVIRLSAGGLKGLGNLQSEVAKILRGEIIRCDGIVVWDSFFAGPEGLDYFHGVEANEPGVRIEADKVKRTLKVFGATSSRAAVRAVLVRKVADLKTAERTSTVRVPGSVLGAFIATQLSPLCEKFGSNSISVDIEERTVTLRGGDGLSAAYEAAVEAVTQTQQSPLSNGECLVCFSAAVAPITLRCGHTWCREHLTKYLLVAVLSDLHFPLPCPGANCTKPISLRIVRSVLRPSEFNSLVEASIGAYMHAHAEQFQFCPSSGCMQFYRTSTEPNFKSTVIQCASCLMHICSRCQSEAHEGFGCAEQGLE</sequence>
<organism evidence="14 15">
    <name type="scientific">Mycena sanguinolenta</name>
    <dbReference type="NCBI Taxonomy" id="230812"/>
    <lineage>
        <taxon>Eukaryota</taxon>
        <taxon>Fungi</taxon>
        <taxon>Dikarya</taxon>
        <taxon>Basidiomycota</taxon>
        <taxon>Agaricomycotina</taxon>
        <taxon>Agaricomycetes</taxon>
        <taxon>Agaricomycetidae</taxon>
        <taxon>Agaricales</taxon>
        <taxon>Marasmiineae</taxon>
        <taxon>Mycenaceae</taxon>
        <taxon>Mycena</taxon>
    </lineage>
</organism>
<evidence type="ECO:0000256" key="1">
    <source>
        <dbReference type="ARBA" id="ARBA00001798"/>
    </source>
</evidence>
<dbReference type="EC" id="2.3.2.31" evidence="2"/>
<gene>
    <name evidence="14" type="ORF">MSAN_00818700</name>
</gene>
<feature type="domain" description="RING-type" evidence="13">
    <location>
        <begin position="630"/>
        <end position="772"/>
    </location>
</feature>
<dbReference type="CDD" id="cd20335">
    <property type="entry name" value="BRcat_RBR"/>
    <property type="match status" value="1"/>
</dbReference>
<evidence type="ECO:0000259" key="12">
    <source>
        <dbReference type="PROSITE" id="PS50103"/>
    </source>
</evidence>
<evidence type="ECO:0000313" key="15">
    <source>
        <dbReference type="Proteomes" id="UP000623467"/>
    </source>
</evidence>
<dbReference type="GO" id="GO:0003723">
    <property type="term" value="F:RNA binding"/>
    <property type="evidence" value="ECO:0007669"/>
    <property type="project" value="UniProtKB-UniRule"/>
</dbReference>
<dbReference type="InterPro" id="IPR013083">
    <property type="entry name" value="Znf_RING/FYVE/PHD"/>
</dbReference>
<accession>A0A8H7DDH3</accession>
<dbReference type="InterPro" id="IPR000504">
    <property type="entry name" value="RRM_dom"/>
</dbReference>
<evidence type="ECO:0000256" key="10">
    <source>
        <dbReference type="PROSITE-ProRule" id="PRU00723"/>
    </source>
</evidence>
<dbReference type="PROSITE" id="PS50102">
    <property type="entry name" value="RRM"/>
    <property type="match status" value="1"/>
</dbReference>